<dbReference type="KEGG" id="bav:BAV1687"/>
<dbReference type="GO" id="GO:0044780">
    <property type="term" value="P:bacterial-type flagellum assembly"/>
    <property type="evidence" value="ECO:0007669"/>
    <property type="project" value="InterPro"/>
</dbReference>
<accession>Q2L1C0</accession>
<feature type="signal peptide" evidence="4">
    <location>
        <begin position="1"/>
        <end position="38"/>
    </location>
</feature>
<dbReference type="InterPro" id="IPR017585">
    <property type="entry name" value="SAF_FlgA"/>
</dbReference>
<evidence type="ECO:0000256" key="2">
    <source>
        <dbReference type="ARBA" id="ARBA00022729"/>
    </source>
</evidence>
<dbReference type="InterPro" id="IPR039246">
    <property type="entry name" value="Flagellar_FlgA"/>
</dbReference>
<dbReference type="eggNOG" id="COG1261">
    <property type="taxonomic scope" value="Bacteria"/>
</dbReference>
<dbReference type="PANTHER" id="PTHR36307:SF1">
    <property type="entry name" value="FLAGELLA BASAL BODY P-RING FORMATION PROTEIN FLGA"/>
    <property type="match status" value="1"/>
</dbReference>
<keyword evidence="6" id="KW-0282">Flagellum</keyword>
<dbReference type="CDD" id="cd11614">
    <property type="entry name" value="SAF_CpaB_FlgA_like"/>
    <property type="match status" value="1"/>
</dbReference>
<dbReference type="Proteomes" id="UP000001977">
    <property type="component" value="Chromosome"/>
</dbReference>
<dbReference type="InterPro" id="IPR041231">
    <property type="entry name" value="FlgA_N"/>
</dbReference>
<dbReference type="RefSeq" id="WP_012417356.1">
    <property type="nucleotide sequence ID" value="NC_010645.1"/>
</dbReference>
<keyword evidence="6" id="KW-0966">Cell projection</keyword>
<gene>
    <name evidence="6" type="primary">flgA</name>
    <name evidence="6" type="ordered locus">BAV1687</name>
</gene>
<protein>
    <recommendedName>
        <fullName evidence="4">Flagella basal body P-ring formation protein FlgA</fullName>
    </recommendedName>
</protein>
<dbReference type="NCBIfam" id="TIGR03170">
    <property type="entry name" value="flgA_cterm"/>
    <property type="match status" value="1"/>
</dbReference>
<dbReference type="Pfam" id="PF13144">
    <property type="entry name" value="ChapFlgA"/>
    <property type="match status" value="1"/>
</dbReference>
<dbReference type="InterPro" id="IPR013974">
    <property type="entry name" value="SAF"/>
</dbReference>
<dbReference type="SMART" id="SM00858">
    <property type="entry name" value="SAF"/>
    <property type="match status" value="1"/>
</dbReference>
<comment type="function">
    <text evidence="4">Involved in the assembly process of the P-ring formation. It may associate with FlgF on the rod constituting a structure essential for the P-ring assembly or may act as a modulator protein for the P-ring assembly.</text>
</comment>
<keyword evidence="3 4" id="KW-0574">Periplasm</keyword>
<dbReference type="GO" id="GO:0042597">
    <property type="term" value="C:periplasmic space"/>
    <property type="evidence" value="ECO:0007669"/>
    <property type="project" value="UniProtKB-SubCell"/>
</dbReference>
<dbReference type="OrthoDB" id="8561436at2"/>
<evidence type="ECO:0000256" key="1">
    <source>
        <dbReference type="ARBA" id="ARBA00004418"/>
    </source>
</evidence>
<evidence type="ECO:0000256" key="4">
    <source>
        <dbReference type="RuleBase" id="RU362063"/>
    </source>
</evidence>
<evidence type="ECO:0000259" key="5">
    <source>
        <dbReference type="SMART" id="SM00858"/>
    </source>
</evidence>
<evidence type="ECO:0000313" key="6">
    <source>
        <dbReference type="EMBL" id="CAJ49295.1"/>
    </source>
</evidence>
<dbReference type="SUPFAM" id="SSF51269">
    <property type="entry name" value="AFP III-like domain"/>
    <property type="match status" value="1"/>
</dbReference>
<reference evidence="6 7" key="1">
    <citation type="journal article" date="2006" name="J. Bacteriol.">
        <title>Comparison of the genome sequence of the poultry pathogen Bordetella avium with those of B. bronchiseptica, B. pertussis, and B. parapertussis reveals extensive diversity in surface structures associated with host interaction.</title>
        <authorList>
            <person name="Sebaihia M."/>
            <person name="Preston A."/>
            <person name="Maskell D.J."/>
            <person name="Kuzmiak H."/>
            <person name="Connell T.D."/>
            <person name="King N.D."/>
            <person name="Orndorff P.E."/>
            <person name="Miyamoto D.M."/>
            <person name="Thomson N.R."/>
            <person name="Harris D."/>
            <person name="Goble A."/>
            <person name="Lord A."/>
            <person name="Murphy L."/>
            <person name="Quail M.A."/>
            <person name="Rutter S."/>
            <person name="Squares R."/>
            <person name="Squares S."/>
            <person name="Woodward J."/>
            <person name="Parkhill J."/>
            <person name="Temple L.M."/>
        </authorList>
    </citation>
    <scope>NUCLEOTIDE SEQUENCE [LARGE SCALE GENOMIC DNA]</scope>
    <source>
        <strain evidence="6 7">197N</strain>
    </source>
</reference>
<evidence type="ECO:0000256" key="3">
    <source>
        <dbReference type="ARBA" id="ARBA00022764"/>
    </source>
</evidence>
<proteinExistence type="inferred from homology"/>
<dbReference type="PANTHER" id="PTHR36307">
    <property type="entry name" value="FLAGELLA BASAL BODY P-RING FORMATION PROTEIN FLGA"/>
    <property type="match status" value="1"/>
</dbReference>
<comment type="subcellular location">
    <subcellularLocation>
        <location evidence="1 4">Periplasm</location>
    </subcellularLocation>
</comment>
<sequence>MQFPYWQKERSFYNLHTMRFVHTLALLLCTLFGLPAGAARAQATETPEHISRAAEDFLRAQVAPLSSQATITMDPVKNDRLPACDALVPFMPAAARLRPRVTVGVRCSAPQNWTVYVQASLNVPGIYYVASRQIPAGQAITSEDLDSREGDLMNLPPGAMTDARSIVGMQARHRINIGQPIRGSALRDAASISRGQNVRIIARGNGFVVSSEGQALEDGAPGATIQVRTQSGQVVSGVLQPGGQVELQL</sequence>
<keyword evidence="4" id="KW-1005">Bacterial flagellum biogenesis</keyword>
<dbReference type="Gene3D" id="3.90.1210.10">
    <property type="entry name" value="Antifreeze-like/N-acetylneuraminic acid synthase C-terminal domain"/>
    <property type="match status" value="1"/>
</dbReference>
<organism evidence="6 7">
    <name type="scientific">Bordetella avium (strain 197N)</name>
    <dbReference type="NCBI Taxonomy" id="360910"/>
    <lineage>
        <taxon>Bacteria</taxon>
        <taxon>Pseudomonadati</taxon>
        <taxon>Pseudomonadota</taxon>
        <taxon>Betaproteobacteria</taxon>
        <taxon>Burkholderiales</taxon>
        <taxon>Alcaligenaceae</taxon>
        <taxon>Bordetella</taxon>
    </lineage>
</organism>
<dbReference type="Pfam" id="PF17656">
    <property type="entry name" value="ChapFlgA_N"/>
    <property type="match status" value="1"/>
</dbReference>
<dbReference type="InterPro" id="IPR036732">
    <property type="entry name" value="AFP_Neu5c_C_sf"/>
</dbReference>
<evidence type="ECO:0000313" key="7">
    <source>
        <dbReference type="Proteomes" id="UP000001977"/>
    </source>
</evidence>
<dbReference type="AlphaFoldDB" id="Q2L1C0"/>
<dbReference type="EMBL" id="AM167904">
    <property type="protein sequence ID" value="CAJ49295.1"/>
    <property type="molecule type" value="Genomic_DNA"/>
</dbReference>
<dbReference type="STRING" id="360910.BAV1687"/>
<keyword evidence="2 4" id="KW-0732">Signal</keyword>
<keyword evidence="6" id="KW-0969">Cilium</keyword>
<name>Q2L1C0_BORA1</name>
<feature type="domain" description="SAF" evidence="5">
    <location>
        <begin position="125"/>
        <end position="187"/>
    </location>
</feature>
<dbReference type="Gene3D" id="2.30.30.760">
    <property type="match status" value="1"/>
</dbReference>
<feature type="chain" id="PRO_5005142981" description="Flagella basal body P-ring formation protein FlgA" evidence="4">
    <location>
        <begin position="39"/>
        <end position="249"/>
    </location>
</feature>
<dbReference type="HOGENOM" id="CLU_070510_2_1_4"/>
<comment type="similarity">
    <text evidence="4">Belongs to the FlgA family.</text>
</comment>
<keyword evidence="7" id="KW-1185">Reference proteome</keyword>